<evidence type="ECO:0000256" key="1">
    <source>
        <dbReference type="ARBA" id="ARBA00009427"/>
    </source>
</evidence>
<evidence type="ECO:0000256" key="7">
    <source>
        <dbReference type="ARBA" id="ARBA00048478"/>
    </source>
</evidence>
<dbReference type="GO" id="GO:0036431">
    <property type="term" value="F:dCMP kinase activity"/>
    <property type="evidence" value="ECO:0007669"/>
    <property type="project" value="InterPro"/>
</dbReference>
<dbReference type="OrthoDB" id="9807434at2"/>
<comment type="catalytic activity">
    <reaction evidence="7 8">
        <text>CMP + ATP = CDP + ADP</text>
        <dbReference type="Rhea" id="RHEA:11600"/>
        <dbReference type="ChEBI" id="CHEBI:30616"/>
        <dbReference type="ChEBI" id="CHEBI:58069"/>
        <dbReference type="ChEBI" id="CHEBI:60377"/>
        <dbReference type="ChEBI" id="CHEBI:456216"/>
        <dbReference type="EC" id="2.7.4.25"/>
    </reaction>
</comment>
<dbReference type="NCBIfam" id="TIGR00017">
    <property type="entry name" value="cmk"/>
    <property type="match status" value="1"/>
</dbReference>
<evidence type="ECO:0000256" key="3">
    <source>
        <dbReference type="ARBA" id="ARBA00022741"/>
    </source>
</evidence>
<keyword evidence="2 8" id="KW-0808">Transferase</keyword>
<dbReference type="EC" id="2.7.4.25" evidence="8"/>
<proteinExistence type="inferred from homology"/>
<evidence type="ECO:0000256" key="8">
    <source>
        <dbReference type="HAMAP-Rule" id="MF_00238"/>
    </source>
</evidence>
<keyword evidence="11" id="KW-1185">Reference proteome</keyword>
<dbReference type="GO" id="GO:0006220">
    <property type="term" value="P:pyrimidine nucleotide metabolic process"/>
    <property type="evidence" value="ECO:0007669"/>
    <property type="project" value="UniProtKB-UniRule"/>
</dbReference>
<comment type="catalytic activity">
    <reaction evidence="6 8">
        <text>dCMP + ATP = dCDP + ADP</text>
        <dbReference type="Rhea" id="RHEA:25094"/>
        <dbReference type="ChEBI" id="CHEBI:30616"/>
        <dbReference type="ChEBI" id="CHEBI:57566"/>
        <dbReference type="ChEBI" id="CHEBI:58593"/>
        <dbReference type="ChEBI" id="CHEBI:456216"/>
        <dbReference type="EC" id="2.7.4.25"/>
    </reaction>
</comment>
<accession>A0A0D2GK40</accession>
<evidence type="ECO:0000256" key="6">
    <source>
        <dbReference type="ARBA" id="ARBA00047615"/>
    </source>
</evidence>
<evidence type="ECO:0000259" key="9">
    <source>
        <dbReference type="Pfam" id="PF02224"/>
    </source>
</evidence>
<dbReference type="CDD" id="cd02020">
    <property type="entry name" value="CMPK"/>
    <property type="match status" value="1"/>
</dbReference>
<organism evidence="10 11">
    <name type="scientific">Dethiosulfatarculus sandiegensis</name>
    <dbReference type="NCBI Taxonomy" id="1429043"/>
    <lineage>
        <taxon>Bacteria</taxon>
        <taxon>Pseudomonadati</taxon>
        <taxon>Thermodesulfobacteriota</taxon>
        <taxon>Desulfarculia</taxon>
        <taxon>Desulfarculales</taxon>
        <taxon>Desulfarculaceae</taxon>
        <taxon>Dethiosulfatarculus</taxon>
    </lineage>
</organism>
<evidence type="ECO:0000313" key="11">
    <source>
        <dbReference type="Proteomes" id="UP000032233"/>
    </source>
</evidence>
<name>A0A0D2GK40_9BACT</name>
<dbReference type="HAMAP" id="MF_00238">
    <property type="entry name" value="Cytidyl_kinase_type1"/>
    <property type="match status" value="1"/>
</dbReference>
<comment type="subcellular location">
    <subcellularLocation>
        <location evidence="8">Cytoplasm</location>
    </subcellularLocation>
</comment>
<feature type="domain" description="Cytidylate kinase" evidence="9">
    <location>
        <begin position="3"/>
        <end position="216"/>
    </location>
</feature>
<dbReference type="Gene3D" id="3.40.50.300">
    <property type="entry name" value="P-loop containing nucleotide triphosphate hydrolases"/>
    <property type="match status" value="1"/>
</dbReference>
<gene>
    <name evidence="8" type="primary">cmk</name>
    <name evidence="10" type="ORF">X474_05085</name>
</gene>
<dbReference type="InterPro" id="IPR027417">
    <property type="entry name" value="P-loop_NTPase"/>
</dbReference>
<keyword evidence="5 8" id="KW-0067">ATP-binding</keyword>
<dbReference type="GO" id="GO:0005524">
    <property type="term" value="F:ATP binding"/>
    <property type="evidence" value="ECO:0007669"/>
    <property type="project" value="UniProtKB-UniRule"/>
</dbReference>
<keyword evidence="8" id="KW-0963">Cytoplasm</keyword>
<dbReference type="PATRIC" id="fig|1429043.3.peg.1082"/>
<comment type="caution">
    <text evidence="10">The sequence shown here is derived from an EMBL/GenBank/DDBJ whole genome shotgun (WGS) entry which is preliminary data.</text>
</comment>
<dbReference type="GO" id="GO:0036430">
    <property type="term" value="F:CMP kinase activity"/>
    <property type="evidence" value="ECO:0007669"/>
    <property type="project" value="RHEA"/>
</dbReference>
<dbReference type="STRING" id="1429043.X474_05085"/>
<dbReference type="FunCoup" id="A0A0D2GK40">
    <property type="interactions" value="384"/>
</dbReference>
<comment type="similarity">
    <text evidence="1 8">Belongs to the cytidylate kinase family. Type 1 subfamily.</text>
</comment>
<protein>
    <recommendedName>
        <fullName evidence="8">Cytidylate kinase</fullName>
        <shortName evidence="8">CK</shortName>
        <ecNumber evidence="8">2.7.4.25</ecNumber>
    </recommendedName>
    <alternativeName>
        <fullName evidence="8">Cytidine monophosphate kinase</fullName>
        <shortName evidence="8">CMP kinase</shortName>
    </alternativeName>
</protein>
<dbReference type="EMBL" id="AZAC01000004">
    <property type="protein sequence ID" value="KIX15127.1"/>
    <property type="molecule type" value="Genomic_DNA"/>
</dbReference>
<keyword evidence="3 8" id="KW-0547">Nucleotide-binding</keyword>
<evidence type="ECO:0000313" key="10">
    <source>
        <dbReference type="EMBL" id="KIX15127.1"/>
    </source>
</evidence>
<dbReference type="RefSeq" id="WP_044347071.1">
    <property type="nucleotide sequence ID" value="NZ_AZAC01000004.1"/>
</dbReference>
<dbReference type="InterPro" id="IPR003136">
    <property type="entry name" value="Cytidylate_kin"/>
</dbReference>
<evidence type="ECO:0000256" key="5">
    <source>
        <dbReference type="ARBA" id="ARBA00022840"/>
    </source>
</evidence>
<dbReference type="InterPro" id="IPR011994">
    <property type="entry name" value="Cytidylate_kinase_dom"/>
</dbReference>
<keyword evidence="4 8" id="KW-0418">Kinase</keyword>
<reference evidence="10 11" key="1">
    <citation type="submission" date="2013-11" db="EMBL/GenBank/DDBJ databases">
        <title>Metagenomic analysis of a methanogenic consortium involved in long chain n-alkane degradation.</title>
        <authorList>
            <person name="Davidova I.A."/>
            <person name="Callaghan A.V."/>
            <person name="Wawrik B."/>
            <person name="Pruitt S."/>
            <person name="Marks C."/>
            <person name="Duncan K.E."/>
            <person name="Suflita J.M."/>
        </authorList>
    </citation>
    <scope>NUCLEOTIDE SEQUENCE [LARGE SCALE GENOMIC DNA]</scope>
    <source>
        <strain evidence="10 11">SPR</strain>
    </source>
</reference>
<evidence type="ECO:0000256" key="4">
    <source>
        <dbReference type="ARBA" id="ARBA00022777"/>
    </source>
</evidence>
<dbReference type="GO" id="GO:0005737">
    <property type="term" value="C:cytoplasm"/>
    <property type="evidence" value="ECO:0007669"/>
    <property type="project" value="UniProtKB-SubCell"/>
</dbReference>
<dbReference type="Proteomes" id="UP000032233">
    <property type="component" value="Unassembled WGS sequence"/>
</dbReference>
<dbReference type="SUPFAM" id="SSF52540">
    <property type="entry name" value="P-loop containing nucleoside triphosphate hydrolases"/>
    <property type="match status" value="1"/>
</dbReference>
<dbReference type="InParanoid" id="A0A0D2GK40"/>
<dbReference type="AlphaFoldDB" id="A0A0D2GK40"/>
<sequence>MIIAIDGPSASGKSTVSKLLARRLGIAHLDTGAMYRALALAADWDQLDFTDLPVLKAWLTKVELDIRLTGGKFAVLLSGRDVEPFIRNEEIGKKASQISKLGPVREYLLDMQRMAGTKGDLVADGRDMGTVVFPQAEVKFFLIASDRERAKRRWLELRHLDPSLTLEKVEKELKARDEQDAQRELSPLKPAKDAEILDTTDLSLDQVVQVMNKRIKTK</sequence>
<dbReference type="Pfam" id="PF02224">
    <property type="entry name" value="Cytidylate_kin"/>
    <property type="match status" value="1"/>
</dbReference>
<feature type="binding site" evidence="8">
    <location>
        <begin position="7"/>
        <end position="15"/>
    </location>
    <ligand>
        <name>ATP</name>
        <dbReference type="ChEBI" id="CHEBI:30616"/>
    </ligand>
</feature>
<evidence type="ECO:0000256" key="2">
    <source>
        <dbReference type="ARBA" id="ARBA00022679"/>
    </source>
</evidence>